<dbReference type="EMBL" id="LAZR01032363">
    <property type="protein sequence ID" value="KKL51095.1"/>
    <property type="molecule type" value="Genomic_DNA"/>
</dbReference>
<gene>
    <name evidence="1" type="ORF">LCGC14_2298910</name>
</gene>
<proteinExistence type="predicted"/>
<organism evidence="1">
    <name type="scientific">marine sediment metagenome</name>
    <dbReference type="NCBI Taxonomy" id="412755"/>
    <lineage>
        <taxon>unclassified sequences</taxon>
        <taxon>metagenomes</taxon>
        <taxon>ecological metagenomes</taxon>
    </lineage>
</organism>
<dbReference type="AlphaFoldDB" id="A0A0F9F1G2"/>
<accession>A0A0F9F1G2</accession>
<sequence>METFEEKFQVVIKGISPLLHHQYNMEKTTKGLSKSGISYDPKEEAEKVLYTDESDNPVQPANHIEGAMVKEATNFKIPGQGKKTFKDAFKAGIFIDPVLIPHKFPKWVIDNQTVVVVRARIVRSRPRFDKWELEFIINNIDERITPEILKMVLEGAGRFKGIGDYRPKYGRFDVIKFEKVV</sequence>
<comment type="caution">
    <text evidence="1">The sequence shown here is derived from an EMBL/GenBank/DDBJ whole genome shotgun (WGS) entry which is preliminary data.</text>
</comment>
<reference evidence="1" key="1">
    <citation type="journal article" date="2015" name="Nature">
        <title>Complex archaea that bridge the gap between prokaryotes and eukaryotes.</title>
        <authorList>
            <person name="Spang A."/>
            <person name="Saw J.H."/>
            <person name="Jorgensen S.L."/>
            <person name="Zaremba-Niedzwiedzka K."/>
            <person name="Martijn J."/>
            <person name="Lind A.E."/>
            <person name="van Eijk R."/>
            <person name="Schleper C."/>
            <person name="Guy L."/>
            <person name="Ettema T.J."/>
        </authorList>
    </citation>
    <scope>NUCLEOTIDE SEQUENCE</scope>
</reference>
<name>A0A0F9F1G2_9ZZZZ</name>
<protein>
    <submittedName>
        <fullName evidence="1">Uncharacterized protein</fullName>
    </submittedName>
</protein>
<evidence type="ECO:0000313" key="1">
    <source>
        <dbReference type="EMBL" id="KKL51095.1"/>
    </source>
</evidence>